<organism evidence="1 2">
    <name type="scientific">Cichorium intybus</name>
    <name type="common">Chicory</name>
    <dbReference type="NCBI Taxonomy" id="13427"/>
    <lineage>
        <taxon>Eukaryota</taxon>
        <taxon>Viridiplantae</taxon>
        <taxon>Streptophyta</taxon>
        <taxon>Embryophyta</taxon>
        <taxon>Tracheophyta</taxon>
        <taxon>Spermatophyta</taxon>
        <taxon>Magnoliopsida</taxon>
        <taxon>eudicotyledons</taxon>
        <taxon>Gunneridae</taxon>
        <taxon>Pentapetalae</taxon>
        <taxon>asterids</taxon>
        <taxon>campanulids</taxon>
        <taxon>Asterales</taxon>
        <taxon>Asteraceae</taxon>
        <taxon>Cichorioideae</taxon>
        <taxon>Cichorieae</taxon>
        <taxon>Cichoriinae</taxon>
        <taxon>Cichorium</taxon>
    </lineage>
</organism>
<comment type="caution">
    <text evidence="1">The sequence shown here is derived from an EMBL/GenBank/DDBJ whole genome shotgun (WGS) entry which is preliminary data.</text>
</comment>
<dbReference type="EMBL" id="CM042012">
    <property type="protein sequence ID" value="KAI3752041.1"/>
    <property type="molecule type" value="Genomic_DNA"/>
</dbReference>
<gene>
    <name evidence="1" type="ORF">L2E82_23150</name>
</gene>
<dbReference type="Proteomes" id="UP001055811">
    <property type="component" value="Linkage Group LG04"/>
</dbReference>
<evidence type="ECO:0000313" key="1">
    <source>
        <dbReference type="EMBL" id="KAI3752041.1"/>
    </source>
</evidence>
<keyword evidence="2" id="KW-1185">Reference proteome</keyword>
<proteinExistence type="predicted"/>
<accession>A0ACB9DZX4</accession>
<name>A0ACB9DZX4_CICIN</name>
<reference evidence="1 2" key="2">
    <citation type="journal article" date="2022" name="Mol. Ecol. Resour.">
        <title>The genomes of chicory, endive, great burdock and yacon provide insights into Asteraceae paleo-polyploidization history and plant inulin production.</title>
        <authorList>
            <person name="Fan W."/>
            <person name="Wang S."/>
            <person name="Wang H."/>
            <person name="Wang A."/>
            <person name="Jiang F."/>
            <person name="Liu H."/>
            <person name="Zhao H."/>
            <person name="Xu D."/>
            <person name="Zhang Y."/>
        </authorList>
    </citation>
    <scope>NUCLEOTIDE SEQUENCE [LARGE SCALE GENOMIC DNA]</scope>
    <source>
        <strain evidence="2">cv. Punajuju</strain>
        <tissue evidence="1">Leaves</tissue>
    </source>
</reference>
<protein>
    <submittedName>
        <fullName evidence="1">Uncharacterized protein</fullName>
    </submittedName>
</protein>
<reference evidence="2" key="1">
    <citation type="journal article" date="2022" name="Mol. Ecol. Resour.">
        <title>The genomes of chicory, endive, great burdock and yacon provide insights into Asteraceae palaeo-polyploidization history and plant inulin production.</title>
        <authorList>
            <person name="Fan W."/>
            <person name="Wang S."/>
            <person name="Wang H."/>
            <person name="Wang A."/>
            <person name="Jiang F."/>
            <person name="Liu H."/>
            <person name="Zhao H."/>
            <person name="Xu D."/>
            <person name="Zhang Y."/>
        </authorList>
    </citation>
    <scope>NUCLEOTIDE SEQUENCE [LARGE SCALE GENOMIC DNA]</scope>
    <source>
        <strain evidence="2">cv. Punajuju</strain>
    </source>
</reference>
<sequence>MEQLIPPYLFTFVIGEFTYWEVGPRTKVFTEAVPIVLDAATKIVFLTPTVIKGDASGAQVVAHELAHRWTGNSITRKTGDHFWLNEGFTTYVERRIIEVVQDEDGDRETRPRQNACVVNPESQNVPESQFLCKDKSEDEEECIPETQVLKRRPSERIVKMKLKKKVEDKFGIGMSVDHALEIE</sequence>
<evidence type="ECO:0000313" key="2">
    <source>
        <dbReference type="Proteomes" id="UP001055811"/>
    </source>
</evidence>